<keyword evidence="1" id="KW-0472">Membrane</keyword>
<dbReference type="OrthoDB" id="5806302at2759"/>
<dbReference type="GO" id="GO:0030424">
    <property type="term" value="C:axon"/>
    <property type="evidence" value="ECO:0007669"/>
    <property type="project" value="TreeGrafter"/>
</dbReference>
<keyword evidence="3" id="KW-1185">Reference proteome</keyword>
<dbReference type="GO" id="GO:0042048">
    <property type="term" value="P:olfactory behavior"/>
    <property type="evidence" value="ECO:0007669"/>
    <property type="project" value="TreeGrafter"/>
</dbReference>
<dbReference type="OMA" id="DRYDMCR"/>
<evidence type="ECO:0000256" key="1">
    <source>
        <dbReference type="SAM" id="Phobius"/>
    </source>
</evidence>
<name>A0A3P6RUE8_LITSI</name>
<dbReference type="InterPro" id="IPR010558">
    <property type="entry name" value="Ly-6-related"/>
</dbReference>
<dbReference type="GO" id="GO:1990834">
    <property type="term" value="P:response to odorant"/>
    <property type="evidence" value="ECO:0007669"/>
    <property type="project" value="TreeGrafter"/>
</dbReference>
<protein>
    <submittedName>
        <fullName evidence="2">Uncharacterized protein</fullName>
    </submittedName>
</protein>
<organism evidence="2 3">
    <name type="scientific">Litomosoides sigmodontis</name>
    <name type="common">Filarial nematode worm</name>
    <dbReference type="NCBI Taxonomy" id="42156"/>
    <lineage>
        <taxon>Eukaryota</taxon>
        <taxon>Metazoa</taxon>
        <taxon>Ecdysozoa</taxon>
        <taxon>Nematoda</taxon>
        <taxon>Chromadorea</taxon>
        <taxon>Rhabditida</taxon>
        <taxon>Spirurina</taxon>
        <taxon>Spiruromorpha</taxon>
        <taxon>Filarioidea</taxon>
        <taxon>Onchocercidae</taxon>
        <taxon>Litomosoides</taxon>
    </lineage>
</organism>
<dbReference type="PANTHER" id="PTHR34722">
    <property type="entry name" value="HOMOLOG OF ODR-2 (TWO)-RELATED"/>
    <property type="match status" value="1"/>
</dbReference>
<evidence type="ECO:0000313" key="3">
    <source>
        <dbReference type="Proteomes" id="UP000277928"/>
    </source>
</evidence>
<dbReference type="EMBL" id="UYRX01000001">
    <property type="protein sequence ID" value="VDK67142.1"/>
    <property type="molecule type" value="Genomic_DNA"/>
</dbReference>
<feature type="transmembrane region" description="Helical" evidence="1">
    <location>
        <begin position="144"/>
        <end position="164"/>
    </location>
</feature>
<dbReference type="GO" id="GO:0043025">
    <property type="term" value="C:neuronal cell body"/>
    <property type="evidence" value="ECO:0007669"/>
    <property type="project" value="TreeGrafter"/>
</dbReference>
<sequence length="168" mass="18794">MSPLYEELFKDGVMSRYFYEPRNFTAQCNEPMQPFNIGVVPCRSICLTLTQDFIVMGNLVPSYFTDVVKTTCGLILGRNTGKKLTIRGCAASISRHGFFDRTMVLLDRYGMCRDIKASDLFRYESDSQTVRVCSCLGDRCNVSATYSGTTSLLILAVAILASFVPKLF</sequence>
<accession>A0A3P6RUE8</accession>
<keyword evidence="1" id="KW-0812">Transmembrane</keyword>
<dbReference type="Pfam" id="PF06579">
    <property type="entry name" value="Ly-6_related"/>
    <property type="match status" value="2"/>
</dbReference>
<evidence type="ECO:0000313" key="2">
    <source>
        <dbReference type="EMBL" id="VDK67142.1"/>
    </source>
</evidence>
<reference evidence="2 3" key="1">
    <citation type="submission" date="2018-08" db="EMBL/GenBank/DDBJ databases">
        <authorList>
            <person name="Laetsch R D."/>
            <person name="Stevens L."/>
            <person name="Kumar S."/>
            <person name="Blaxter L. M."/>
        </authorList>
    </citation>
    <scope>NUCLEOTIDE SEQUENCE [LARGE SCALE GENOMIC DNA]</scope>
</reference>
<dbReference type="AlphaFoldDB" id="A0A3P6RUE8"/>
<proteinExistence type="predicted"/>
<gene>
    <name evidence="2" type="ORF">NLS_LOCUS44</name>
</gene>
<dbReference type="PANTHER" id="PTHR34722:SF8">
    <property type="entry name" value="HOMOLOG OF ODR-2 (TWO)"/>
    <property type="match status" value="1"/>
</dbReference>
<dbReference type="Proteomes" id="UP000277928">
    <property type="component" value="Unassembled WGS sequence"/>
</dbReference>
<keyword evidence="1" id="KW-1133">Transmembrane helix</keyword>